<reference evidence="4 5" key="1">
    <citation type="submission" date="2020-02" db="EMBL/GenBank/DDBJ databases">
        <title>Genome sequence of the type strain DSM 27180 of Arthrobacter silviterrae.</title>
        <authorList>
            <person name="Gao J."/>
            <person name="Sun J."/>
        </authorList>
    </citation>
    <scope>NUCLEOTIDE SEQUENCE [LARGE SCALE GENOMIC DNA]</scope>
    <source>
        <strain evidence="4 5">DSM 27180</strain>
    </source>
</reference>
<dbReference type="Pfam" id="PF13579">
    <property type="entry name" value="Glyco_trans_4_4"/>
    <property type="match status" value="1"/>
</dbReference>
<name>A0ABX0DDM4_9MICC</name>
<proteinExistence type="predicted"/>
<dbReference type="Gene3D" id="3.40.50.2000">
    <property type="entry name" value="Glycogen Phosphorylase B"/>
    <property type="match status" value="2"/>
</dbReference>
<keyword evidence="1" id="KW-0328">Glycosyltransferase</keyword>
<keyword evidence="2" id="KW-0808">Transferase</keyword>
<organism evidence="4 5">
    <name type="scientific">Arthrobacter silviterrae</name>
    <dbReference type="NCBI Taxonomy" id="2026658"/>
    <lineage>
        <taxon>Bacteria</taxon>
        <taxon>Bacillati</taxon>
        <taxon>Actinomycetota</taxon>
        <taxon>Actinomycetes</taxon>
        <taxon>Micrococcales</taxon>
        <taxon>Micrococcaceae</taxon>
        <taxon>Arthrobacter</taxon>
    </lineage>
</organism>
<evidence type="ECO:0000256" key="1">
    <source>
        <dbReference type="ARBA" id="ARBA00022676"/>
    </source>
</evidence>
<dbReference type="EMBL" id="JAAKZI010000016">
    <property type="protein sequence ID" value="NGN83880.1"/>
    <property type="molecule type" value="Genomic_DNA"/>
</dbReference>
<protein>
    <submittedName>
        <fullName evidence="4">Glycosyltransferase family 4 protein</fullName>
    </submittedName>
</protein>
<feature type="domain" description="Glycosyltransferase subfamily 4-like N-terminal" evidence="3">
    <location>
        <begin position="24"/>
        <end position="131"/>
    </location>
</feature>
<dbReference type="RefSeq" id="WP_165182109.1">
    <property type="nucleotide sequence ID" value="NZ_JAAKZI010000016.1"/>
</dbReference>
<dbReference type="PANTHER" id="PTHR12526:SF638">
    <property type="entry name" value="SPORE COAT PROTEIN SA"/>
    <property type="match status" value="1"/>
</dbReference>
<evidence type="ECO:0000313" key="4">
    <source>
        <dbReference type="EMBL" id="NGN83880.1"/>
    </source>
</evidence>
<dbReference type="SUPFAM" id="SSF53756">
    <property type="entry name" value="UDP-Glycosyltransferase/glycogen phosphorylase"/>
    <property type="match status" value="1"/>
</dbReference>
<evidence type="ECO:0000256" key="2">
    <source>
        <dbReference type="ARBA" id="ARBA00022679"/>
    </source>
</evidence>
<evidence type="ECO:0000313" key="5">
    <source>
        <dbReference type="Proteomes" id="UP000479226"/>
    </source>
</evidence>
<gene>
    <name evidence="4" type="ORF">G6N77_10470</name>
</gene>
<dbReference type="Proteomes" id="UP000479226">
    <property type="component" value="Unassembled WGS sequence"/>
</dbReference>
<accession>A0ABX0DDM4</accession>
<dbReference type="PANTHER" id="PTHR12526">
    <property type="entry name" value="GLYCOSYLTRANSFERASE"/>
    <property type="match status" value="1"/>
</dbReference>
<comment type="caution">
    <text evidence="4">The sequence shown here is derived from an EMBL/GenBank/DDBJ whole genome shotgun (WGS) entry which is preliminary data.</text>
</comment>
<evidence type="ECO:0000259" key="3">
    <source>
        <dbReference type="Pfam" id="PF13579"/>
    </source>
</evidence>
<keyword evidence="5" id="KW-1185">Reference proteome</keyword>
<dbReference type="InterPro" id="IPR028098">
    <property type="entry name" value="Glyco_trans_4-like_N"/>
</dbReference>
<sequence length="320" mass="34929">MTVLHLGDIAGTSRNVIEVADAKGLTWILRDVPAGRGTNPAVVMLRRLRDLIAVRSIRPRPSILHINYGVSGYYGWGRRNVVLHLHGTDVRSDLHSRILGPVVRTSIKRADVVLYSTPDMAAAVKAIRADAQWFPASLPPVAGVRLPLPEPRRGTRIFFASRWDDSKGALQLLELASELRRDHPELELVALDWGTYAQRARNLGMRMLPHMSPDEFRAQLAAADVVIGQLALGALGLSDLEAMAQARPLVARFTLDAEYGEPAPLFNTNTAPALELVLQILADPAAAAALGEQGRNWALKHHGADVLEAKLEDIYAKLSA</sequence>